<proteinExistence type="predicted"/>
<accession>A0A2X3VDH2</accession>
<evidence type="ECO:0000259" key="1">
    <source>
        <dbReference type="PROSITE" id="PS51201"/>
    </source>
</evidence>
<dbReference type="OrthoDB" id="9776294at2"/>
<dbReference type="InterPro" id="IPR050721">
    <property type="entry name" value="Trk_Ktr_HKT_K-transport"/>
</dbReference>
<dbReference type="GO" id="GO:0008324">
    <property type="term" value="F:monoatomic cation transmembrane transporter activity"/>
    <property type="evidence" value="ECO:0007669"/>
    <property type="project" value="InterPro"/>
</dbReference>
<feature type="domain" description="RCK N-terminal" evidence="1">
    <location>
        <begin position="1"/>
        <end position="119"/>
    </location>
</feature>
<dbReference type="STRING" id="1123303.GCA_000372425_01673"/>
<evidence type="ECO:0000259" key="2">
    <source>
        <dbReference type="PROSITE" id="PS51202"/>
    </source>
</evidence>
<dbReference type="PANTHER" id="PTHR43833:SF7">
    <property type="entry name" value="KTR SYSTEM POTASSIUM UPTAKE PROTEIN C"/>
    <property type="match status" value="1"/>
</dbReference>
<dbReference type="PROSITE" id="PS51201">
    <property type="entry name" value="RCK_N"/>
    <property type="match status" value="1"/>
</dbReference>
<sequence length="223" mass="24359">MKTKIIGVLGLGIFGQTVAEELSQFGQEVIVIDSKEDNVTEIADLVSKAVIGDITDLELLEKAGIDQCDAVVIATGNNLESSVLAVRNCKKLKIPHIVTKARSSTFEEVLYAVGADHVISPERESGKNLASSLLRQSIGDIYYLEGDISVIEFKVPKAWVGRSIKDLDIRSKFDLNLIGIRSSKGEPLTTNIPIEAPLIEDSILVAVSSSQTFEKFDYLGYFR</sequence>
<dbReference type="PANTHER" id="PTHR43833">
    <property type="entry name" value="POTASSIUM CHANNEL PROTEIN 2-RELATED-RELATED"/>
    <property type="match status" value="1"/>
</dbReference>
<dbReference type="SUPFAM" id="SSF51735">
    <property type="entry name" value="NAD(P)-binding Rossmann-fold domains"/>
    <property type="match status" value="1"/>
</dbReference>
<dbReference type="GO" id="GO:0006813">
    <property type="term" value="P:potassium ion transport"/>
    <property type="evidence" value="ECO:0007669"/>
    <property type="project" value="InterPro"/>
</dbReference>
<dbReference type="Gene3D" id="3.40.50.720">
    <property type="entry name" value="NAD(P)-binding Rossmann-like Domain"/>
    <property type="match status" value="1"/>
</dbReference>
<dbReference type="InterPro" id="IPR036721">
    <property type="entry name" value="RCK_C_sf"/>
</dbReference>
<evidence type="ECO:0000313" key="4">
    <source>
        <dbReference type="Proteomes" id="UP000249495"/>
    </source>
</evidence>
<dbReference type="Gene3D" id="3.30.70.1450">
    <property type="entry name" value="Regulator of K+ conductance, C-terminal domain"/>
    <property type="match status" value="1"/>
</dbReference>
<dbReference type="Proteomes" id="UP000249495">
    <property type="component" value="Chromosome 1"/>
</dbReference>
<organism evidence="3 4">
    <name type="scientific">Streptococcus ferus</name>
    <dbReference type="NCBI Taxonomy" id="1345"/>
    <lineage>
        <taxon>Bacteria</taxon>
        <taxon>Bacillati</taxon>
        <taxon>Bacillota</taxon>
        <taxon>Bacilli</taxon>
        <taxon>Lactobacillales</taxon>
        <taxon>Streptococcaceae</taxon>
        <taxon>Streptococcus</taxon>
    </lineage>
</organism>
<dbReference type="AlphaFoldDB" id="A0A2X3VDH2"/>
<dbReference type="InterPro" id="IPR003148">
    <property type="entry name" value="RCK_N"/>
</dbReference>
<protein>
    <submittedName>
        <fullName evidence="3">Trk system potassium uptake protein TrkA</fullName>
    </submittedName>
</protein>
<dbReference type="KEGG" id="sfer:NCTC12278_00360"/>
<keyword evidence="4" id="KW-1185">Reference proteome</keyword>
<dbReference type="InterPro" id="IPR036291">
    <property type="entry name" value="NAD(P)-bd_dom_sf"/>
</dbReference>
<dbReference type="EMBL" id="LS483343">
    <property type="protein sequence ID" value="SQF39494.1"/>
    <property type="molecule type" value="Genomic_DNA"/>
</dbReference>
<dbReference type="RefSeq" id="WP_018030985.1">
    <property type="nucleotide sequence ID" value="NZ_CAMCCF010000007.1"/>
</dbReference>
<reference evidence="3 4" key="1">
    <citation type="submission" date="2018-06" db="EMBL/GenBank/DDBJ databases">
        <authorList>
            <consortium name="Pathogen Informatics"/>
            <person name="Doyle S."/>
        </authorList>
    </citation>
    <scope>NUCLEOTIDE SEQUENCE [LARGE SCALE GENOMIC DNA]</scope>
    <source>
        <strain evidence="3 4">NCTC12278</strain>
    </source>
</reference>
<gene>
    <name evidence="3" type="primary">ktrA_2</name>
    <name evidence="3" type="ORF">NCTC12278_00360</name>
</gene>
<dbReference type="Pfam" id="PF02254">
    <property type="entry name" value="TrkA_N"/>
    <property type="match status" value="1"/>
</dbReference>
<feature type="domain" description="RCK C-terminal" evidence="2">
    <location>
        <begin position="136"/>
        <end position="222"/>
    </location>
</feature>
<dbReference type="PROSITE" id="PS51202">
    <property type="entry name" value="RCK_C"/>
    <property type="match status" value="1"/>
</dbReference>
<dbReference type="SUPFAM" id="SSF116726">
    <property type="entry name" value="TrkA C-terminal domain-like"/>
    <property type="match status" value="1"/>
</dbReference>
<name>A0A2X3VDH2_9STRE</name>
<dbReference type="InterPro" id="IPR006037">
    <property type="entry name" value="RCK_C"/>
</dbReference>
<evidence type="ECO:0000313" key="3">
    <source>
        <dbReference type="EMBL" id="SQF39494.1"/>
    </source>
</evidence>